<protein>
    <submittedName>
        <fullName evidence="4">PLP-dependent lyase/thiolase</fullName>
    </submittedName>
</protein>
<gene>
    <name evidence="4" type="ORF">GCM10011360_35590</name>
</gene>
<comment type="caution">
    <text evidence="4">The sequence shown here is derived from an EMBL/GenBank/DDBJ whole genome shotgun (WGS) entry which is preliminary data.</text>
</comment>
<reference evidence="5" key="1">
    <citation type="journal article" date="2019" name="Int. J. Syst. Evol. Microbiol.">
        <title>The Global Catalogue of Microorganisms (GCM) 10K type strain sequencing project: providing services to taxonomists for standard genome sequencing and annotation.</title>
        <authorList>
            <consortium name="The Broad Institute Genomics Platform"/>
            <consortium name="The Broad Institute Genome Sequencing Center for Infectious Disease"/>
            <person name="Wu L."/>
            <person name="Ma J."/>
        </authorList>
    </citation>
    <scope>NUCLEOTIDE SEQUENCE [LARGE SCALE GENOMIC DNA]</scope>
    <source>
        <strain evidence="5">CGMCC 1.12664</strain>
    </source>
</reference>
<organism evidence="4 5">
    <name type="scientific">Primorskyibacter flagellatus</name>
    <dbReference type="NCBI Taxonomy" id="1387277"/>
    <lineage>
        <taxon>Bacteria</taxon>
        <taxon>Pseudomonadati</taxon>
        <taxon>Pseudomonadota</taxon>
        <taxon>Alphaproteobacteria</taxon>
        <taxon>Rhodobacterales</taxon>
        <taxon>Roseobacteraceae</taxon>
        <taxon>Primorskyibacter</taxon>
    </lineage>
</organism>
<dbReference type="RefSeq" id="WP_188479160.1">
    <property type="nucleotide sequence ID" value="NZ_BMFJ01000002.1"/>
</dbReference>
<evidence type="ECO:0000256" key="2">
    <source>
        <dbReference type="ARBA" id="ARBA00022898"/>
    </source>
</evidence>
<dbReference type="Proteomes" id="UP000612855">
    <property type="component" value="Unassembled WGS sequence"/>
</dbReference>
<sequence length="327" mass="33877">MTGAADLLALCPRYAETPLREVVFDGRRVLVKDESARMGLGSFKALGGIYAVARLLEQATGVMLDSAAALDRMRGSAADQAFVCASAGNHGLAVATGARLFGAAATVVLSDAVPEAFADRLRARGAEVLRRGATYEDSVASAIAFAEQSGAIHLADSSWPGYTEPPRLVMEGYAVLADEMQVRFDASGDWPDHVYLQAGVGGLAAAVARQIRTRWSVQPRITVVEPDAAACLARSHAAGRLVTARGPVSSMGRLDCKEPSMLAFDILRTAADRFVTVTDAQAEEAATRFTATGLPTTPSGAAGLAACLTDGAAGRPLVILSEGAVAG</sequence>
<evidence type="ECO:0000256" key="1">
    <source>
        <dbReference type="ARBA" id="ARBA00001933"/>
    </source>
</evidence>
<proteinExistence type="predicted"/>
<dbReference type="InterPro" id="IPR036052">
    <property type="entry name" value="TrpB-like_PALP_sf"/>
</dbReference>
<dbReference type="SUPFAM" id="SSF53686">
    <property type="entry name" value="Tryptophan synthase beta subunit-like PLP-dependent enzymes"/>
    <property type="match status" value="1"/>
</dbReference>
<keyword evidence="5" id="KW-1185">Reference proteome</keyword>
<dbReference type="PANTHER" id="PTHR42937:SF1">
    <property type="entry name" value="DIAMINOPROPIONATE AMMONIA-LYASE"/>
    <property type="match status" value="1"/>
</dbReference>
<evidence type="ECO:0000313" key="5">
    <source>
        <dbReference type="Proteomes" id="UP000612855"/>
    </source>
</evidence>
<dbReference type="Gene3D" id="3.40.50.1100">
    <property type="match status" value="2"/>
</dbReference>
<name>A0A917EIJ8_9RHOB</name>
<evidence type="ECO:0000259" key="3">
    <source>
        <dbReference type="Pfam" id="PF00291"/>
    </source>
</evidence>
<evidence type="ECO:0000313" key="4">
    <source>
        <dbReference type="EMBL" id="GGE45245.1"/>
    </source>
</evidence>
<dbReference type="AlphaFoldDB" id="A0A917EIJ8"/>
<comment type="cofactor">
    <cofactor evidence="1">
        <name>pyridoxal 5'-phosphate</name>
        <dbReference type="ChEBI" id="CHEBI:597326"/>
    </cofactor>
</comment>
<dbReference type="GO" id="GO:0016829">
    <property type="term" value="F:lyase activity"/>
    <property type="evidence" value="ECO:0007669"/>
    <property type="project" value="UniProtKB-KW"/>
</dbReference>
<dbReference type="EMBL" id="BMFJ01000002">
    <property type="protein sequence ID" value="GGE45245.1"/>
    <property type="molecule type" value="Genomic_DNA"/>
</dbReference>
<feature type="domain" description="Tryptophan synthase beta chain-like PALP" evidence="3">
    <location>
        <begin position="15"/>
        <end position="309"/>
    </location>
</feature>
<dbReference type="InterPro" id="IPR001926">
    <property type="entry name" value="TrpB-like_PALP"/>
</dbReference>
<dbReference type="PANTHER" id="PTHR42937">
    <property type="match status" value="1"/>
</dbReference>
<accession>A0A917EIJ8</accession>
<keyword evidence="4" id="KW-0456">Lyase</keyword>
<keyword evidence="2" id="KW-0663">Pyridoxal phosphate</keyword>
<dbReference type="Pfam" id="PF00291">
    <property type="entry name" value="PALP"/>
    <property type="match status" value="1"/>
</dbReference>